<keyword evidence="4" id="KW-1185">Reference proteome</keyword>
<name>A0A814HMU8_9BILA</name>
<evidence type="ECO:0000313" key="4">
    <source>
        <dbReference type="Proteomes" id="UP000663829"/>
    </source>
</evidence>
<dbReference type="Pfam" id="PF12937">
    <property type="entry name" value="F-box-like"/>
    <property type="match status" value="1"/>
</dbReference>
<dbReference type="Proteomes" id="UP000663829">
    <property type="component" value="Unassembled WGS sequence"/>
</dbReference>
<evidence type="ECO:0000313" key="3">
    <source>
        <dbReference type="EMBL" id="CAF3782920.1"/>
    </source>
</evidence>
<gene>
    <name evidence="2" type="ORF">GPM918_LOCUS14294</name>
    <name evidence="3" type="ORF">SRO942_LOCUS14295</name>
</gene>
<dbReference type="SMART" id="SM00256">
    <property type="entry name" value="FBOX"/>
    <property type="match status" value="1"/>
</dbReference>
<dbReference type="SUPFAM" id="SSF81383">
    <property type="entry name" value="F-box domain"/>
    <property type="match status" value="1"/>
</dbReference>
<feature type="domain" description="F-box" evidence="1">
    <location>
        <begin position="51"/>
        <end position="97"/>
    </location>
</feature>
<comment type="caution">
    <text evidence="2">The sequence shown here is derived from an EMBL/GenBank/DDBJ whole genome shotgun (WGS) entry which is preliminary data.</text>
</comment>
<dbReference type="AlphaFoldDB" id="A0A814HMU8"/>
<organism evidence="2 4">
    <name type="scientific">Didymodactylos carnosus</name>
    <dbReference type="NCBI Taxonomy" id="1234261"/>
    <lineage>
        <taxon>Eukaryota</taxon>
        <taxon>Metazoa</taxon>
        <taxon>Spiralia</taxon>
        <taxon>Gnathifera</taxon>
        <taxon>Rotifera</taxon>
        <taxon>Eurotatoria</taxon>
        <taxon>Bdelloidea</taxon>
        <taxon>Philodinida</taxon>
        <taxon>Philodinidae</taxon>
        <taxon>Didymodactylos</taxon>
    </lineage>
</organism>
<dbReference type="Proteomes" id="UP000681722">
    <property type="component" value="Unassembled WGS sequence"/>
</dbReference>
<protein>
    <recommendedName>
        <fullName evidence="1">F-box domain-containing protein</fullName>
    </recommendedName>
</protein>
<proteinExistence type="predicted"/>
<dbReference type="EMBL" id="CAJNOQ010003420">
    <property type="protein sequence ID" value="CAF1011556.1"/>
    <property type="molecule type" value="Genomic_DNA"/>
</dbReference>
<accession>A0A814HMU8</accession>
<reference evidence="2" key="1">
    <citation type="submission" date="2021-02" db="EMBL/GenBank/DDBJ databases">
        <authorList>
            <person name="Nowell W R."/>
        </authorList>
    </citation>
    <scope>NUCLEOTIDE SEQUENCE</scope>
</reference>
<dbReference type="Gene3D" id="1.20.1280.50">
    <property type="match status" value="1"/>
</dbReference>
<dbReference type="Pfam" id="PF14299">
    <property type="entry name" value="PP2"/>
    <property type="match status" value="1"/>
</dbReference>
<dbReference type="PROSITE" id="PS50181">
    <property type="entry name" value="FBOX"/>
    <property type="match status" value="1"/>
</dbReference>
<sequence length="440" mass="53769">MLKRIFKRGRGAVNRSLHSIASDQATSEKHLVTTAEYAVTAEPFVYDPVKGSFLLDLPPELFYLIGEHLSHDDLSRLSQTCSRLYQFINSDTLWTHLIRFKFPPSIAKLYTNGIFEEERDEATETEKTHQNKAQRPSFLNSKDSEWKLDAAAIRSAADYNETTVIHLTMHLDQKWFRENVRYYQFNKTHSLNCKNIPLMKLMYFYLIDRKRVATTDMVVVHLNNENYLREIRTKDSLNGRVVKLFSVCWLDITGKMENILPGKYEFSWRMRLDMSAEIDGTTEFLAVPEYGTLICYRWTDEIIQEMKIKHGTAWFTADMGTTTIYKPSTVYVAVRNWTTPYWKQVRKFGFIRLDLVFFSVTRHYRERHYRERRYRERHYREYRKRHYSERRYRERRYRERHYRERRYRERRYRERHYREYRKRHYSERRYREDSFIGKEE</sequence>
<dbReference type="InterPro" id="IPR036047">
    <property type="entry name" value="F-box-like_dom_sf"/>
</dbReference>
<dbReference type="EMBL" id="CAJOBC010003421">
    <property type="protein sequence ID" value="CAF3782920.1"/>
    <property type="molecule type" value="Genomic_DNA"/>
</dbReference>
<evidence type="ECO:0000259" key="1">
    <source>
        <dbReference type="PROSITE" id="PS50181"/>
    </source>
</evidence>
<dbReference type="InterPro" id="IPR025886">
    <property type="entry name" value="PP2-like"/>
</dbReference>
<evidence type="ECO:0000313" key="2">
    <source>
        <dbReference type="EMBL" id="CAF1011556.1"/>
    </source>
</evidence>
<dbReference type="InterPro" id="IPR001810">
    <property type="entry name" value="F-box_dom"/>
</dbReference>
<dbReference type="OrthoDB" id="722566at2759"/>